<sequence length="189" mass="20975">MDGVGARTGQKIEDSQRSKNRAENIDTGTEAASANAEAASAHGFRLSSAHGFYIFPHVDSLLDSNGLQRGSEQWKNEQSFHQPTMGDGVASFSSEEEGPGIEGFQIIGEAKPGCKLLGCGYPVRGTSLWATNPDYVETVDDVDKLIAIECIPMNEQEQQGYITRLHQEEFWYYVRFSLDVLQFNIFLFL</sequence>
<feature type="compositionally biased region" description="Basic and acidic residues" evidence="1">
    <location>
        <begin position="10"/>
        <end position="24"/>
    </location>
</feature>
<protein>
    <submittedName>
        <fullName evidence="2">Uncharacterized protein</fullName>
    </submittedName>
</protein>
<dbReference type="Proteomes" id="UP000834106">
    <property type="component" value="Chromosome 11"/>
</dbReference>
<reference evidence="2" key="1">
    <citation type="submission" date="2023-05" db="EMBL/GenBank/DDBJ databases">
        <authorList>
            <person name="Huff M."/>
        </authorList>
    </citation>
    <scope>NUCLEOTIDE SEQUENCE</scope>
</reference>
<evidence type="ECO:0000313" key="3">
    <source>
        <dbReference type="Proteomes" id="UP000834106"/>
    </source>
</evidence>
<feature type="region of interest" description="Disordered" evidence="1">
    <location>
        <begin position="1"/>
        <end position="34"/>
    </location>
</feature>
<evidence type="ECO:0000313" key="2">
    <source>
        <dbReference type="EMBL" id="CAI9771382.1"/>
    </source>
</evidence>
<dbReference type="AlphaFoldDB" id="A0AAD1ZQJ8"/>
<accession>A0AAD1ZQJ8</accession>
<name>A0AAD1ZQJ8_9LAMI</name>
<evidence type="ECO:0000256" key="1">
    <source>
        <dbReference type="SAM" id="MobiDB-lite"/>
    </source>
</evidence>
<dbReference type="PANTHER" id="PTHR31149">
    <property type="entry name" value="EXPRESSED PROTEIN"/>
    <property type="match status" value="1"/>
</dbReference>
<keyword evidence="3" id="KW-1185">Reference proteome</keyword>
<proteinExistence type="predicted"/>
<organism evidence="2 3">
    <name type="scientific">Fraxinus pennsylvanica</name>
    <dbReference type="NCBI Taxonomy" id="56036"/>
    <lineage>
        <taxon>Eukaryota</taxon>
        <taxon>Viridiplantae</taxon>
        <taxon>Streptophyta</taxon>
        <taxon>Embryophyta</taxon>
        <taxon>Tracheophyta</taxon>
        <taxon>Spermatophyta</taxon>
        <taxon>Magnoliopsida</taxon>
        <taxon>eudicotyledons</taxon>
        <taxon>Gunneridae</taxon>
        <taxon>Pentapetalae</taxon>
        <taxon>asterids</taxon>
        <taxon>lamiids</taxon>
        <taxon>Lamiales</taxon>
        <taxon>Oleaceae</taxon>
        <taxon>Oleeae</taxon>
        <taxon>Fraxinus</taxon>
    </lineage>
</organism>
<dbReference type="GO" id="GO:0005886">
    <property type="term" value="C:plasma membrane"/>
    <property type="evidence" value="ECO:0007669"/>
    <property type="project" value="TreeGrafter"/>
</dbReference>
<dbReference type="PANTHER" id="PTHR31149:SF7">
    <property type="entry name" value="EXPRESSED PROTEIN"/>
    <property type="match status" value="1"/>
</dbReference>
<gene>
    <name evidence="2" type="ORF">FPE_LOCUS18812</name>
</gene>
<dbReference type="EMBL" id="OU503046">
    <property type="protein sequence ID" value="CAI9771382.1"/>
    <property type="molecule type" value="Genomic_DNA"/>
</dbReference>